<protein>
    <recommendedName>
        <fullName evidence="3">Lipoprotein</fullName>
    </recommendedName>
</protein>
<evidence type="ECO:0008006" key="3">
    <source>
        <dbReference type="Google" id="ProtNLM"/>
    </source>
</evidence>
<evidence type="ECO:0000313" key="1">
    <source>
        <dbReference type="EMBL" id="MDQ2068383.1"/>
    </source>
</evidence>
<dbReference type="Proteomes" id="UP001239019">
    <property type="component" value="Unassembled WGS sequence"/>
</dbReference>
<reference evidence="1 2" key="1">
    <citation type="submission" date="2023-08" db="EMBL/GenBank/DDBJ databases">
        <title>Whole-genome sequencing of halo(alkali)philic microorganisms from hypersaline lakes.</title>
        <authorList>
            <person name="Sorokin D.Y."/>
            <person name="Abbas B."/>
            <person name="Merkel A.Y."/>
        </authorList>
    </citation>
    <scope>NUCLEOTIDE SEQUENCE [LARGE SCALE GENOMIC DNA]</scope>
    <source>
        <strain evidence="1 2">AB-CW4</strain>
    </source>
</reference>
<accession>A0ABU0W3M2</accession>
<comment type="caution">
    <text evidence="1">The sequence shown here is derived from an EMBL/GenBank/DDBJ whole genome shotgun (WGS) entry which is preliminary data.</text>
</comment>
<organism evidence="1 2">
    <name type="scientific">Natronospira bacteriovora</name>
    <dbReference type="NCBI Taxonomy" id="3069753"/>
    <lineage>
        <taxon>Bacteria</taxon>
        <taxon>Pseudomonadati</taxon>
        <taxon>Pseudomonadota</taxon>
        <taxon>Gammaproteobacteria</taxon>
        <taxon>Natronospirales</taxon>
        <taxon>Natronospiraceae</taxon>
        <taxon>Natronospira</taxon>
    </lineage>
</organism>
<proteinExistence type="predicted"/>
<dbReference type="PROSITE" id="PS51257">
    <property type="entry name" value="PROKAR_LIPOPROTEIN"/>
    <property type="match status" value="1"/>
</dbReference>
<evidence type="ECO:0000313" key="2">
    <source>
        <dbReference type="Proteomes" id="UP001239019"/>
    </source>
</evidence>
<dbReference type="RefSeq" id="WP_306726874.1">
    <property type="nucleotide sequence ID" value="NZ_JAVDDT010000001.1"/>
</dbReference>
<dbReference type="EMBL" id="JAVDDT010000001">
    <property type="protein sequence ID" value="MDQ2068383.1"/>
    <property type="molecule type" value="Genomic_DNA"/>
</dbReference>
<name>A0ABU0W3M2_9GAMM</name>
<sequence length="152" mass="17870">MNRLLAVMLLTMMFAACETGVSWDRQERENASHIFKSLDYAHEAARRANRLPHDWEPGGDDVAPVINALDDAIIHASQVRQSVLQKAHPNLNARFRVDYLRSLQGLRDYYETGDYDSDRHPGNTLGDFSEWFYQNQHEFRWWRGYERDLDLQ</sequence>
<keyword evidence="2" id="KW-1185">Reference proteome</keyword>
<gene>
    <name evidence="1" type="ORF">RBH19_00665</name>
</gene>